<comment type="caution">
    <text evidence="14">The sequence shown here is derived from an EMBL/GenBank/DDBJ whole genome shotgun (WGS) entry which is preliminary data.</text>
</comment>
<keyword evidence="6" id="KW-0752">Steroid biosynthesis</keyword>
<feature type="transmembrane region" description="Helical" evidence="13">
    <location>
        <begin position="104"/>
        <end position="126"/>
    </location>
</feature>
<dbReference type="Proteomes" id="UP001497392">
    <property type="component" value="Unassembled WGS sequence"/>
</dbReference>
<keyword evidence="3" id="KW-0444">Lipid biosynthesis</keyword>
<evidence type="ECO:0000313" key="14">
    <source>
        <dbReference type="EMBL" id="CAL5227701.1"/>
    </source>
</evidence>
<keyword evidence="4 13" id="KW-0812">Transmembrane</keyword>
<comment type="similarity">
    <text evidence="2">Belongs to the ERG28 family.</text>
</comment>
<keyword evidence="10 13" id="KW-0472">Membrane</keyword>
<sequence length="155" mass="17364">MPSVTALRRWLVFVALLRLLSVYLGIFEVRYFRSNLFDLHPDSVTDLYGRTFATWTLTTCALCLICAKNPRVPAIYGATLFSFVAAMLHFLIEVAMFKTMSLKAAANPMIIAGLSILWMGAGWNYYTNQSVVEPELSEAESIEEASKLNQAAKQE</sequence>
<feature type="transmembrane region" description="Helical" evidence="13">
    <location>
        <begin position="7"/>
        <end position="27"/>
    </location>
</feature>
<keyword evidence="5" id="KW-0256">Endoplasmic reticulum</keyword>
<keyword evidence="9" id="KW-0443">Lipid metabolism</keyword>
<evidence type="ECO:0000256" key="10">
    <source>
        <dbReference type="ARBA" id="ARBA00023136"/>
    </source>
</evidence>
<keyword evidence="12" id="KW-0753">Steroid metabolism</keyword>
<dbReference type="PANTHER" id="PTHR15451">
    <property type="entry name" value="ERGOSTEROL BIOSYNTHETIC PROTEIN 28-RELATED"/>
    <property type="match status" value="1"/>
</dbReference>
<evidence type="ECO:0000256" key="3">
    <source>
        <dbReference type="ARBA" id="ARBA00022516"/>
    </source>
</evidence>
<dbReference type="InterPro" id="IPR005352">
    <property type="entry name" value="Erg28"/>
</dbReference>
<evidence type="ECO:0000256" key="1">
    <source>
        <dbReference type="ARBA" id="ARBA00004477"/>
    </source>
</evidence>
<keyword evidence="11" id="KW-1207">Sterol metabolism</keyword>
<evidence type="ECO:0000256" key="11">
    <source>
        <dbReference type="ARBA" id="ARBA00023166"/>
    </source>
</evidence>
<feature type="transmembrane region" description="Helical" evidence="13">
    <location>
        <begin position="47"/>
        <end position="67"/>
    </location>
</feature>
<reference evidence="14 15" key="1">
    <citation type="submission" date="2024-06" db="EMBL/GenBank/DDBJ databases">
        <authorList>
            <person name="Kraege A."/>
            <person name="Thomma B."/>
        </authorList>
    </citation>
    <scope>NUCLEOTIDE SEQUENCE [LARGE SCALE GENOMIC DNA]</scope>
</reference>
<protein>
    <submittedName>
        <fullName evidence="14">G10709 protein</fullName>
    </submittedName>
</protein>
<evidence type="ECO:0000256" key="5">
    <source>
        <dbReference type="ARBA" id="ARBA00022824"/>
    </source>
</evidence>
<evidence type="ECO:0000256" key="12">
    <source>
        <dbReference type="ARBA" id="ARBA00023221"/>
    </source>
</evidence>
<dbReference type="Pfam" id="PF03694">
    <property type="entry name" value="Erg28"/>
    <property type="match status" value="1"/>
</dbReference>
<evidence type="ECO:0000256" key="9">
    <source>
        <dbReference type="ARBA" id="ARBA00023098"/>
    </source>
</evidence>
<evidence type="ECO:0000256" key="8">
    <source>
        <dbReference type="ARBA" id="ARBA00023011"/>
    </source>
</evidence>
<evidence type="ECO:0000256" key="4">
    <source>
        <dbReference type="ARBA" id="ARBA00022692"/>
    </source>
</evidence>
<proteinExistence type="inferred from homology"/>
<organism evidence="14 15">
    <name type="scientific">Coccomyxa viridis</name>
    <dbReference type="NCBI Taxonomy" id="1274662"/>
    <lineage>
        <taxon>Eukaryota</taxon>
        <taxon>Viridiplantae</taxon>
        <taxon>Chlorophyta</taxon>
        <taxon>core chlorophytes</taxon>
        <taxon>Trebouxiophyceae</taxon>
        <taxon>Trebouxiophyceae incertae sedis</taxon>
        <taxon>Coccomyxaceae</taxon>
        <taxon>Coccomyxa</taxon>
    </lineage>
</organism>
<evidence type="ECO:0000313" key="15">
    <source>
        <dbReference type="Proteomes" id="UP001497392"/>
    </source>
</evidence>
<gene>
    <name evidence="14" type="primary">g10709</name>
    <name evidence="14" type="ORF">VP750_LOCUS9607</name>
</gene>
<evidence type="ECO:0000256" key="7">
    <source>
        <dbReference type="ARBA" id="ARBA00022989"/>
    </source>
</evidence>
<dbReference type="EMBL" id="CAXHTA020000017">
    <property type="protein sequence ID" value="CAL5227701.1"/>
    <property type="molecule type" value="Genomic_DNA"/>
</dbReference>
<evidence type="ECO:0000256" key="13">
    <source>
        <dbReference type="SAM" id="Phobius"/>
    </source>
</evidence>
<name>A0ABP1G668_9CHLO</name>
<keyword evidence="7 13" id="KW-1133">Transmembrane helix</keyword>
<keyword evidence="8" id="KW-0756">Sterol biosynthesis</keyword>
<dbReference type="PANTHER" id="PTHR15451:SF19">
    <property type="entry name" value="ERGOSTEROL BIOSYNTHETIC PROTEIN 28 HOMOLOG"/>
    <property type="match status" value="1"/>
</dbReference>
<feature type="transmembrane region" description="Helical" evidence="13">
    <location>
        <begin position="74"/>
        <end position="92"/>
    </location>
</feature>
<evidence type="ECO:0000256" key="6">
    <source>
        <dbReference type="ARBA" id="ARBA00022955"/>
    </source>
</evidence>
<accession>A0ABP1G668</accession>
<evidence type="ECO:0000256" key="2">
    <source>
        <dbReference type="ARBA" id="ARBA00005377"/>
    </source>
</evidence>
<keyword evidence="15" id="KW-1185">Reference proteome</keyword>
<comment type="subcellular location">
    <subcellularLocation>
        <location evidence="1">Endoplasmic reticulum membrane</location>
        <topology evidence="1">Multi-pass membrane protein</topology>
    </subcellularLocation>
</comment>